<keyword evidence="3" id="KW-1185">Reference proteome</keyword>
<sequence>MSNRAETHSPTGDRCINSPVGPSLSELRPPTGCQNVLVWFQSDCLGLGEVGPHGPGHQGLPAAGPILRSFVAPFITPPLPTALILDPARAFPAGFSPPDSAAGSSLPREQPGEFHVSSAASSMQPQPHPESLTGARLSLLLPNSARGSELRSGPAGAFLAGFPPPVSAAGSSLPREQPGEFHVSSAASGT</sequence>
<organism evidence="2 3">
    <name type="scientific">Pleurodeles waltl</name>
    <name type="common">Iberian ribbed newt</name>
    <dbReference type="NCBI Taxonomy" id="8319"/>
    <lineage>
        <taxon>Eukaryota</taxon>
        <taxon>Metazoa</taxon>
        <taxon>Chordata</taxon>
        <taxon>Craniata</taxon>
        <taxon>Vertebrata</taxon>
        <taxon>Euteleostomi</taxon>
        <taxon>Amphibia</taxon>
        <taxon>Batrachia</taxon>
        <taxon>Caudata</taxon>
        <taxon>Salamandroidea</taxon>
        <taxon>Salamandridae</taxon>
        <taxon>Pleurodelinae</taxon>
        <taxon>Pleurodeles</taxon>
    </lineage>
</organism>
<evidence type="ECO:0000313" key="3">
    <source>
        <dbReference type="Proteomes" id="UP001066276"/>
    </source>
</evidence>
<dbReference type="Proteomes" id="UP001066276">
    <property type="component" value="Chromosome 4_2"/>
</dbReference>
<feature type="region of interest" description="Disordered" evidence="1">
    <location>
        <begin position="95"/>
        <end position="139"/>
    </location>
</feature>
<feature type="compositionally biased region" description="Polar residues" evidence="1">
    <location>
        <begin position="1"/>
        <end position="10"/>
    </location>
</feature>
<reference evidence="2" key="1">
    <citation type="journal article" date="2022" name="bioRxiv">
        <title>Sequencing and chromosome-scale assembly of the giantPleurodeles waltlgenome.</title>
        <authorList>
            <person name="Brown T."/>
            <person name="Elewa A."/>
            <person name="Iarovenko S."/>
            <person name="Subramanian E."/>
            <person name="Araus A.J."/>
            <person name="Petzold A."/>
            <person name="Susuki M."/>
            <person name="Suzuki K.-i.T."/>
            <person name="Hayashi T."/>
            <person name="Toyoda A."/>
            <person name="Oliveira C."/>
            <person name="Osipova E."/>
            <person name="Leigh N.D."/>
            <person name="Simon A."/>
            <person name="Yun M.H."/>
        </authorList>
    </citation>
    <scope>NUCLEOTIDE SEQUENCE</scope>
    <source>
        <strain evidence="2">20211129_DDA</strain>
        <tissue evidence="2">Liver</tissue>
    </source>
</reference>
<evidence type="ECO:0000313" key="2">
    <source>
        <dbReference type="EMBL" id="KAJ1159644.1"/>
    </source>
</evidence>
<comment type="caution">
    <text evidence="2">The sequence shown here is derived from an EMBL/GenBank/DDBJ whole genome shotgun (WGS) entry which is preliminary data.</text>
</comment>
<proteinExistence type="predicted"/>
<dbReference type="EMBL" id="JANPWB010000008">
    <property type="protein sequence ID" value="KAJ1159644.1"/>
    <property type="molecule type" value="Genomic_DNA"/>
</dbReference>
<protein>
    <submittedName>
        <fullName evidence="2">Uncharacterized protein</fullName>
    </submittedName>
</protein>
<name>A0AAV7S3R7_PLEWA</name>
<gene>
    <name evidence="2" type="ORF">NDU88_000149</name>
</gene>
<feature type="region of interest" description="Disordered" evidence="1">
    <location>
        <begin position="1"/>
        <end position="23"/>
    </location>
</feature>
<dbReference type="AlphaFoldDB" id="A0AAV7S3R7"/>
<accession>A0AAV7S3R7</accession>
<feature type="region of interest" description="Disordered" evidence="1">
    <location>
        <begin position="166"/>
        <end position="190"/>
    </location>
</feature>
<evidence type="ECO:0000256" key="1">
    <source>
        <dbReference type="SAM" id="MobiDB-lite"/>
    </source>
</evidence>